<dbReference type="PANTHER" id="PTHR45528:SF11">
    <property type="entry name" value="HISTIDINE KINASE"/>
    <property type="match status" value="1"/>
</dbReference>
<dbReference type="FunFam" id="3.30.565.10:FF:000006">
    <property type="entry name" value="Sensor histidine kinase WalK"/>
    <property type="match status" value="1"/>
</dbReference>
<evidence type="ECO:0000256" key="8">
    <source>
        <dbReference type="ARBA" id="ARBA00023026"/>
    </source>
</evidence>
<feature type="domain" description="Histidine kinase" evidence="13">
    <location>
        <begin position="143"/>
        <end position="354"/>
    </location>
</feature>
<evidence type="ECO:0000259" key="14">
    <source>
        <dbReference type="PROSITE" id="PS50885"/>
    </source>
</evidence>
<keyword evidence="5" id="KW-0808">Transferase</keyword>
<evidence type="ECO:0000256" key="1">
    <source>
        <dbReference type="ARBA" id="ARBA00000085"/>
    </source>
</evidence>
<dbReference type="SMART" id="SM00388">
    <property type="entry name" value="HisKA"/>
    <property type="match status" value="1"/>
</dbReference>
<dbReference type="PROSITE" id="PS50109">
    <property type="entry name" value="HIS_KIN"/>
    <property type="match status" value="1"/>
</dbReference>
<dbReference type="SMART" id="SM00304">
    <property type="entry name" value="HAMP"/>
    <property type="match status" value="1"/>
</dbReference>
<evidence type="ECO:0000256" key="6">
    <source>
        <dbReference type="ARBA" id="ARBA00022777"/>
    </source>
</evidence>
<dbReference type="InterPro" id="IPR003660">
    <property type="entry name" value="HAMP_dom"/>
</dbReference>
<dbReference type="CDD" id="cd00082">
    <property type="entry name" value="HisKA"/>
    <property type="match status" value="1"/>
</dbReference>
<evidence type="ECO:0000313" key="16">
    <source>
        <dbReference type="Proteomes" id="UP001164733"/>
    </source>
</evidence>
<evidence type="ECO:0000256" key="3">
    <source>
        <dbReference type="ARBA" id="ARBA00012438"/>
    </source>
</evidence>
<dbReference type="InterPro" id="IPR050398">
    <property type="entry name" value="HssS/ArlS-like"/>
</dbReference>
<dbReference type="GO" id="GO:0000155">
    <property type="term" value="F:phosphorelay sensor kinase activity"/>
    <property type="evidence" value="ECO:0007669"/>
    <property type="project" value="InterPro"/>
</dbReference>
<evidence type="ECO:0000256" key="11">
    <source>
        <dbReference type="ARBA" id="ARBA00040841"/>
    </source>
</evidence>
<dbReference type="PANTHER" id="PTHR45528">
    <property type="entry name" value="SENSOR HISTIDINE KINASE CPXA"/>
    <property type="match status" value="1"/>
</dbReference>
<keyword evidence="7" id="KW-0902">Two-component regulatory system</keyword>
<feature type="transmembrane region" description="Helical" evidence="12">
    <location>
        <begin position="53"/>
        <end position="76"/>
    </location>
</feature>
<proteinExistence type="predicted"/>
<dbReference type="InterPro" id="IPR003594">
    <property type="entry name" value="HATPase_dom"/>
</dbReference>
<dbReference type="Pfam" id="PF02518">
    <property type="entry name" value="HATPase_c"/>
    <property type="match status" value="1"/>
</dbReference>
<dbReference type="AlphaFoldDB" id="A0AA47EH35"/>
<keyword evidence="8" id="KW-0843">Virulence</keyword>
<name>A0AA47EH35_9CLOT</name>
<evidence type="ECO:0000259" key="13">
    <source>
        <dbReference type="PROSITE" id="PS50109"/>
    </source>
</evidence>
<dbReference type="CDD" id="cd00075">
    <property type="entry name" value="HATPase"/>
    <property type="match status" value="1"/>
</dbReference>
<sequence>MRKDEKTKDKRISASLFSLKEYSLIFIMLFIVINTYDSLNYSLKSDNDSSFFIINGLLMGNLIFLCLVICIALGVIRKHIIGKPIKKVCKAANKIADGDFSVRIAPFRTDGKKDDIEVLIDDFNKMAVELSSIEMMKNDFISNVSHEIKSPLSVIQSYSMALQDEDLSLEERREYTKTIVNATQKLSSLVTGILRLNKLENQVIFPVAVEYSLDEQLRCCALDYEEKWEEKNITLEVELDEVTIASDESLLEIVWNNLIGNAIKFTDEGGIINLKLRKEEDTAVVTIGDSGCGMHEEIIRHIFDKFYQGDVSHFKEGNGLGLAMVKKVLDIVDGEIKVDSRPNEGTTFTIILHI</sequence>
<feature type="domain" description="HAMP" evidence="14">
    <location>
        <begin position="79"/>
        <end position="135"/>
    </location>
</feature>
<dbReference type="InterPro" id="IPR005467">
    <property type="entry name" value="His_kinase_dom"/>
</dbReference>
<comment type="catalytic activity">
    <reaction evidence="1">
        <text>ATP + protein L-histidine = ADP + protein N-phospho-L-histidine.</text>
        <dbReference type="EC" id="2.7.13.3"/>
    </reaction>
</comment>
<dbReference type="Pfam" id="PF00512">
    <property type="entry name" value="HisKA"/>
    <property type="match status" value="1"/>
</dbReference>
<keyword evidence="9 12" id="KW-0472">Membrane</keyword>
<gene>
    <name evidence="15" type="ORF">LL038_16845</name>
</gene>
<protein>
    <recommendedName>
        <fullName evidence="11">Heme sensor protein HssS</fullName>
        <ecNumber evidence="3">2.7.13.3</ecNumber>
    </recommendedName>
</protein>
<accession>A0AA47EH35</accession>
<keyword evidence="6 15" id="KW-0418">Kinase</keyword>
<dbReference type="FunFam" id="1.10.287.130:FF:000001">
    <property type="entry name" value="Two-component sensor histidine kinase"/>
    <property type="match status" value="1"/>
</dbReference>
<feature type="transmembrane region" description="Helical" evidence="12">
    <location>
        <begin position="12"/>
        <end position="33"/>
    </location>
</feature>
<keyword evidence="12" id="KW-0812">Transmembrane</keyword>
<dbReference type="Proteomes" id="UP001164733">
    <property type="component" value="Chromosome"/>
</dbReference>
<comment type="subcellular location">
    <subcellularLocation>
        <location evidence="2">Membrane</location>
        <topology evidence="2">Multi-pass membrane protein</topology>
    </subcellularLocation>
</comment>
<dbReference type="SMART" id="SM00387">
    <property type="entry name" value="HATPase_c"/>
    <property type="match status" value="1"/>
</dbReference>
<comment type="function">
    <text evidence="10">Member of the two-component regulatory system HssS/HssR involved in intracellular heme homeostasis and tempering of staphylococcal virulence. HssS functions as a heme sensor histidine kinase which is autophosphorylated at a histidine residue and transfers its phosphate group to an aspartate residue of HssR. HssR/HssS activates the expression of hrtAB, an efflux pump, in response to extracellular heme, hemin, hemoglobin or blood.</text>
</comment>
<keyword evidence="12" id="KW-1133">Transmembrane helix</keyword>
<evidence type="ECO:0000313" key="15">
    <source>
        <dbReference type="EMBL" id="WAG59299.1"/>
    </source>
</evidence>
<organism evidence="15 16">
    <name type="scientific">Clostridium estertheticum</name>
    <dbReference type="NCBI Taxonomy" id="238834"/>
    <lineage>
        <taxon>Bacteria</taxon>
        <taxon>Bacillati</taxon>
        <taxon>Bacillota</taxon>
        <taxon>Clostridia</taxon>
        <taxon>Eubacteriales</taxon>
        <taxon>Clostridiaceae</taxon>
        <taxon>Clostridium</taxon>
    </lineage>
</organism>
<reference evidence="15" key="1">
    <citation type="submission" date="2021-11" db="EMBL/GenBank/DDBJ databases">
        <title>Clostridia strains as spoilage organisms.</title>
        <authorList>
            <person name="Wambui J."/>
            <person name="Stevens M.J.A."/>
            <person name="Stephan R."/>
        </authorList>
    </citation>
    <scope>NUCLEOTIDE SEQUENCE</scope>
    <source>
        <strain evidence="15">CF009</strain>
    </source>
</reference>
<evidence type="ECO:0000256" key="7">
    <source>
        <dbReference type="ARBA" id="ARBA00023012"/>
    </source>
</evidence>
<dbReference type="EMBL" id="CP086239">
    <property type="protein sequence ID" value="WAG59299.1"/>
    <property type="molecule type" value="Genomic_DNA"/>
</dbReference>
<dbReference type="GO" id="GO:0005886">
    <property type="term" value="C:plasma membrane"/>
    <property type="evidence" value="ECO:0007669"/>
    <property type="project" value="TreeGrafter"/>
</dbReference>
<dbReference type="CDD" id="cd06225">
    <property type="entry name" value="HAMP"/>
    <property type="match status" value="1"/>
</dbReference>
<dbReference type="InterPro" id="IPR003661">
    <property type="entry name" value="HisK_dim/P_dom"/>
</dbReference>
<dbReference type="PROSITE" id="PS50885">
    <property type="entry name" value="HAMP"/>
    <property type="match status" value="1"/>
</dbReference>
<dbReference type="EC" id="2.7.13.3" evidence="3"/>
<evidence type="ECO:0000256" key="5">
    <source>
        <dbReference type="ARBA" id="ARBA00022679"/>
    </source>
</evidence>
<evidence type="ECO:0000256" key="10">
    <source>
        <dbReference type="ARBA" id="ARBA00037219"/>
    </source>
</evidence>
<evidence type="ECO:0000256" key="4">
    <source>
        <dbReference type="ARBA" id="ARBA00022553"/>
    </source>
</evidence>
<dbReference type="RefSeq" id="WP_216124937.1">
    <property type="nucleotide sequence ID" value="NZ_CP086239.1"/>
</dbReference>
<dbReference type="Pfam" id="PF00672">
    <property type="entry name" value="HAMP"/>
    <property type="match status" value="1"/>
</dbReference>
<keyword evidence="4" id="KW-0597">Phosphoprotein</keyword>
<evidence type="ECO:0000256" key="12">
    <source>
        <dbReference type="SAM" id="Phobius"/>
    </source>
</evidence>
<evidence type="ECO:0000256" key="9">
    <source>
        <dbReference type="ARBA" id="ARBA00023136"/>
    </source>
</evidence>
<evidence type="ECO:0000256" key="2">
    <source>
        <dbReference type="ARBA" id="ARBA00004141"/>
    </source>
</evidence>